<evidence type="ECO:0000313" key="3">
    <source>
        <dbReference type="EMBL" id="QDU38106.1"/>
    </source>
</evidence>
<evidence type="ECO:0000256" key="1">
    <source>
        <dbReference type="ARBA" id="ARBA00006018"/>
    </source>
</evidence>
<proteinExistence type="inferred from homology"/>
<dbReference type="InterPro" id="IPR001109">
    <property type="entry name" value="Hydrogenase_HupF/HypC"/>
</dbReference>
<dbReference type="PANTHER" id="PTHR35177">
    <property type="entry name" value="HYDROGENASE MATURATION FACTOR HYBG"/>
    <property type="match status" value="1"/>
</dbReference>
<dbReference type="RefSeq" id="WP_145369425.1">
    <property type="nucleotide sequence ID" value="NZ_CP036275.1"/>
</dbReference>
<evidence type="ECO:0000256" key="2">
    <source>
        <dbReference type="SAM" id="MobiDB-lite"/>
    </source>
</evidence>
<dbReference type="Proteomes" id="UP000320496">
    <property type="component" value="Chromosome"/>
</dbReference>
<dbReference type="NCBIfam" id="TIGR00074">
    <property type="entry name" value="hypC_hupF"/>
    <property type="match status" value="1"/>
</dbReference>
<accession>A0A517Z6I9</accession>
<organism evidence="3 4">
    <name type="scientific">Maioricimonas rarisocia</name>
    <dbReference type="NCBI Taxonomy" id="2528026"/>
    <lineage>
        <taxon>Bacteria</taxon>
        <taxon>Pseudomonadati</taxon>
        <taxon>Planctomycetota</taxon>
        <taxon>Planctomycetia</taxon>
        <taxon>Planctomycetales</taxon>
        <taxon>Planctomycetaceae</taxon>
        <taxon>Maioricimonas</taxon>
    </lineage>
</organism>
<dbReference type="PRINTS" id="PR00445">
    <property type="entry name" value="HUPFHYPC"/>
</dbReference>
<feature type="region of interest" description="Disordered" evidence="2">
    <location>
        <begin position="76"/>
        <end position="97"/>
    </location>
</feature>
<dbReference type="KEGG" id="mri:Mal4_24280"/>
<dbReference type="Gene3D" id="2.30.30.140">
    <property type="match status" value="1"/>
</dbReference>
<evidence type="ECO:0000313" key="4">
    <source>
        <dbReference type="Proteomes" id="UP000320496"/>
    </source>
</evidence>
<dbReference type="PANTHER" id="PTHR35177:SF2">
    <property type="entry name" value="HYDROGENASE MATURATION FACTOR HYBG"/>
    <property type="match status" value="1"/>
</dbReference>
<dbReference type="OrthoDB" id="9806017at2"/>
<gene>
    <name evidence="3" type="primary">hypC</name>
    <name evidence="3" type="ORF">Mal4_24280</name>
</gene>
<keyword evidence="4" id="KW-1185">Reference proteome</keyword>
<comment type="similarity">
    <text evidence="1">Belongs to the HupF/HypC family.</text>
</comment>
<dbReference type="InterPro" id="IPR019812">
    <property type="entry name" value="Hydgase_assmbl_chp_CS"/>
</dbReference>
<reference evidence="3 4" key="1">
    <citation type="submission" date="2019-02" db="EMBL/GenBank/DDBJ databases">
        <title>Deep-cultivation of Planctomycetes and their phenomic and genomic characterization uncovers novel biology.</title>
        <authorList>
            <person name="Wiegand S."/>
            <person name="Jogler M."/>
            <person name="Boedeker C."/>
            <person name="Pinto D."/>
            <person name="Vollmers J."/>
            <person name="Rivas-Marin E."/>
            <person name="Kohn T."/>
            <person name="Peeters S.H."/>
            <person name="Heuer A."/>
            <person name="Rast P."/>
            <person name="Oberbeckmann S."/>
            <person name="Bunk B."/>
            <person name="Jeske O."/>
            <person name="Meyerdierks A."/>
            <person name="Storesund J.E."/>
            <person name="Kallscheuer N."/>
            <person name="Luecker S."/>
            <person name="Lage O.M."/>
            <person name="Pohl T."/>
            <person name="Merkel B.J."/>
            <person name="Hornburger P."/>
            <person name="Mueller R.-W."/>
            <person name="Bruemmer F."/>
            <person name="Labrenz M."/>
            <person name="Spormann A.M."/>
            <person name="Op den Camp H."/>
            <person name="Overmann J."/>
            <person name="Amann R."/>
            <person name="Jetten M.S.M."/>
            <person name="Mascher T."/>
            <person name="Medema M.H."/>
            <person name="Devos D.P."/>
            <person name="Kaster A.-K."/>
            <person name="Ovreas L."/>
            <person name="Rohde M."/>
            <person name="Galperin M.Y."/>
            <person name="Jogler C."/>
        </authorList>
    </citation>
    <scope>NUCLEOTIDE SEQUENCE [LARGE SCALE GENOMIC DNA]</scope>
    <source>
        <strain evidence="3 4">Mal4</strain>
    </source>
</reference>
<dbReference type="Pfam" id="PF01455">
    <property type="entry name" value="HupF_HypC"/>
    <property type="match status" value="1"/>
</dbReference>
<dbReference type="PROSITE" id="PS01097">
    <property type="entry name" value="HUPF_HYPC"/>
    <property type="match status" value="1"/>
</dbReference>
<dbReference type="GO" id="GO:1902670">
    <property type="term" value="F:carbon dioxide binding"/>
    <property type="evidence" value="ECO:0007669"/>
    <property type="project" value="TreeGrafter"/>
</dbReference>
<dbReference type="AlphaFoldDB" id="A0A517Z6I9"/>
<protein>
    <submittedName>
        <fullName evidence="3">Hydrogenase isoenzymes formation protein HypC</fullName>
    </submittedName>
</protein>
<dbReference type="GO" id="GO:0051604">
    <property type="term" value="P:protein maturation"/>
    <property type="evidence" value="ECO:0007669"/>
    <property type="project" value="TreeGrafter"/>
</dbReference>
<dbReference type="SUPFAM" id="SSF159127">
    <property type="entry name" value="HupF/HypC-like"/>
    <property type="match status" value="1"/>
</dbReference>
<sequence length="97" mass="10502">MCLGVPGQVVEWLDRDPVFGRASIEFEGVRRVCHMACVPHAEVGEYVVVHAGIAISLIDSAEAQRLLDELRTLGLDDELPSTGDENRLDTASGELSP</sequence>
<dbReference type="GO" id="GO:0005506">
    <property type="term" value="F:iron ion binding"/>
    <property type="evidence" value="ECO:0007669"/>
    <property type="project" value="TreeGrafter"/>
</dbReference>
<dbReference type="EMBL" id="CP036275">
    <property type="protein sequence ID" value="QDU38106.1"/>
    <property type="molecule type" value="Genomic_DNA"/>
</dbReference>
<name>A0A517Z6I9_9PLAN</name>